<dbReference type="Pfam" id="PF16822">
    <property type="entry name" value="ALGX"/>
    <property type="match status" value="1"/>
</dbReference>
<keyword evidence="8" id="KW-1133">Transmembrane helix</keyword>
<accession>A0AAC9HL25</accession>
<feature type="compositionally biased region" description="Pro residues" evidence="7">
    <location>
        <begin position="135"/>
        <end position="144"/>
    </location>
</feature>
<feature type="transmembrane region" description="Helical" evidence="8">
    <location>
        <begin position="44"/>
        <end position="64"/>
    </location>
</feature>
<proteinExistence type="predicted"/>
<dbReference type="GO" id="GO:0042121">
    <property type="term" value="P:alginic acid biosynthetic process"/>
    <property type="evidence" value="ECO:0007669"/>
    <property type="project" value="UniProtKB-KW"/>
</dbReference>
<comment type="pathway">
    <text evidence="2">Glycan biosynthesis; alginate biosynthesis.</text>
</comment>
<evidence type="ECO:0000313" key="11">
    <source>
        <dbReference type="Proteomes" id="UP000095210"/>
    </source>
</evidence>
<evidence type="ECO:0000256" key="8">
    <source>
        <dbReference type="SAM" id="Phobius"/>
    </source>
</evidence>
<evidence type="ECO:0000256" key="1">
    <source>
        <dbReference type="ARBA" id="ARBA00004418"/>
    </source>
</evidence>
<name>A0AAC9HL25_9PSEU</name>
<sequence length="451" mass="49240">MYPVTHLEGARGATPESLILPEVHESWLPREHSLYRPRHGGRQLIALLAGVVFFAAPLAVYGMGVRATEIENRPLVAFPGFADGWGFFTGMPQWAVDNLVFRESAIRLADGISRGVFGEPPGRGIPDQPAGPAVLPQPPAPSPPSEESTDLTEQLILAESSEVIEGKDGWLYLGYDVEGKCDPYRDLDQSIASLRELRRVVEESGRELIVLIAPDKSTIVPEYLPDEYPDLECARVATEDFWARVPAETGALDLRAALRQPDPAPESGRPAYHLMDTHWTDEGAIEATRALAEQISPGSSDSWLIDRQGRWDHTPDLAVMQGRIEAESGTRYRLRPDGTVDRTGPRINRLDEAVHFSSPATTGMVTERVAMLGDSFMVSTSRYLPAAFADLRLINYTVAQSDRQAMLDVLVAGDVIVVQSVERLIAGGVTPFLDPGVVADIGAALAEHPRP</sequence>
<evidence type="ECO:0000256" key="5">
    <source>
        <dbReference type="ARBA" id="ARBA00022764"/>
    </source>
</evidence>
<keyword evidence="8" id="KW-0812">Transmembrane</keyword>
<evidence type="ECO:0000256" key="2">
    <source>
        <dbReference type="ARBA" id="ARBA00005182"/>
    </source>
</evidence>
<evidence type="ECO:0000259" key="9">
    <source>
        <dbReference type="Pfam" id="PF16822"/>
    </source>
</evidence>
<organism evidence="10 11">
    <name type="scientific">Actinoalloteichus hymeniacidonis</name>
    <dbReference type="NCBI Taxonomy" id="340345"/>
    <lineage>
        <taxon>Bacteria</taxon>
        <taxon>Bacillati</taxon>
        <taxon>Actinomycetota</taxon>
        <taxon>Actinomycetes</taxon>
        <taxon>Pseudonocardiales</taxon>
        <taxon>Pseudonocardiaceae</taxon>
        <taxon>Actinoalloteichus</taxon>
    </lineage>
</organism>
<dbReference type="Proteomes" id="UP000095210">
    <property type="component" value="Chromosome"/>
</dbReference>
<protein>
    <recommendedName>
        <fullName evidence="9">AlgX/AlgJ SGNH hydrolase-like domain-containing protein</fullName>
    </recommendedName>
</protein>
<dbReference type="InterPro" id="IPR031811">
    <property type="entry name" value="ALGX/ALGJ_SGNH-like"/>
</dbReference>
<evidence type="ECO:0000256" key="4">
    <source>
        <dbReference type="ARBA" id="ARBA00022729"/>
    </source>
</evidence>
<evidence type="ECO:0000313" key="10">
    <source>
        <dbReference type="EMBL" id="AOS61219.1"/>
    </source>
</evidence>
<evidence type="ECO:0000256" key="7">
    <source>
        <dbReference type="SAM" id="MobiDB-lite"/>
    </source>
</evidence>
<keyword evidence="5" id="KW-0574">Periplasm</keyword>
<reference evidence="11" key="1">
    <citation type="submission" date="2016-03" db="EMBL/GenBank/DDBJ databases">
        <title>Complete genome sequence of the type strain Actinoalloteichus hymeniacidonis DSM 45092.</title>
        <authorList>
            <person name="Schaffert L."/>
            <person name="Albersmeier A."/>
            <person name="Winkler A."/>
            <person name="Kalinowski J."/>
            <person name="Zotchev S."/>
            <person name="Ruckert C."/>
        </authorList>
    </citation>
    <scope>NUCLEOTIDE SEQUENCE [LARGE SCALE GENOMIC DNA]</scope>
    <source>
        <strain evidence="11">HPA177(T) (DSM 45092(T))</strain>
    </source>
</reference>
<gene>
    <name evidence="10" type="ORF">TL08_01900</name>
</gene>
<dbReference type="GO" id="GO:0016740">
    <property type="term" value="F:transferase activity"/>
    <property type="evidence" value="ECO:0007669"/>
    <property type="project" value="UniProtKB-KW"/>
</dbReference>
<evidence type="ECO:0000256" key="6">
    <source>
        <dbReference type="ARBA" id="ARBA00022841"/>
    </source>
</evidence>
<keyword evidence="3" id="KW-0808">Transferase</keyword>
<evidence type="ECO:0000256" key="3">
    <source>
        <dbReference type="ARBA" id="ARBA00022679"/>
    </source>
</evidence>
<feature type="region of interest" description="Disordered" evidence="7">
    <location>
        <begin position="118"/>
        <end position="149"/>
    </location>
</feature>
<keyword evidence="11" id="KW-1185">Reference proteome</keyword>
<keyword evidence="4" id="KW-0732">Signal</keyword>
<dbReference type="GO" id="GO:0042597">
    <property type="term" value="C:periplasmic space"/>
    <property type="evidence" value="ECO:0007669"/>
    <property type="project" value="UniProtKB-SubCell"/>
</dbReference>
<keyword evidence="6" id="KW-0016">Alginate biosynthesis</keyword>
<dbReference type="EMBL" id="CP014859">
    <property type="protein sequence ID" value="AOS61219.1"/>
    <property type="molecule type" value="Genomic_DNA"/>
</dbReference>
<dbReference type="AlphaFoldDB" id="A0AAC9HL25"/>
<feature type="domain" description="AlgX/AlgJ SGNH hydrolase-like" evidence="9">
    <location>
        <begin position="163"/>
        <end position="298"/>
    </location>
</feature>
<dbReference type="KEGG" id="ahm:TL08_01900"/>
<keyword evidence="8" id="KW-0472">Membrane</keyword>
<comment type="subcellular location">
    <subcellularLocation>
        <location evidence="1">Periplasm</location>
    </subcellularLocation>
</comment>